<evidence type="ECO:0000313" key="2">
    <source>
        <dbReference type="EMBL" id="BDD02019.1"/>
    </source>
</evidence>
<proteinExistence type="predicted"/>
<dbReference type="InterPro" id="IPR026444">
    <property type="entry name" value="Secre_tail"/>
</dbReference>
<keyword evidence="2" id="KW-0614">Plasmid</keyword>
<feature type="domain" description="Secretion system C-terminal sorting" evidence="1">
    <location>
        <begin position="689"/>
        <end position="748"/>
    </location>
</feature>
<reference evidence="2 3" key="1">
    <citation type="submission" date="2021-12" db="EMBL/GenBank/DDBJ databases">
        <title>Genome sequencing of bacteria with rrn-lacking chromosome and rrn-plasmid.</title>
        <authorList>
            <person name="Anda M."/>
            <person name="Iwasaki W."/>
        </authorList>
    </citation>
    <scope>NUCLEOTIDE SEQUENCE [LARGE SCALE GENOMIC DNA]</scope>
    <source>
        <strain evidence="2 3">NBRC 101262</strain>
        <plasmid evidence="2 3">pPP5</plasmid>
    </source>
</reference>
<sequence>MFAVNAQDLKHKVVDNKGYEGKTMFGYQGWFAAPEDESVRATWWHWGRNFHSTEIENRTVDMLPDMREFPKNERMSTGYVSKDGKPIEVFSSGKRETVKRHMKWLRDYDIDGVFLQRFISENGDAGVMRFRDEVTKSVKEGSADYGRVFSIMYDGVAGKSTDIIADWKHLVDDLGVTEGDNYLHQDGLPLVALWGYTVRDDAPASELEEVMDFFANAPEEKYRASVMLGVNDNWFKKTEFMPSLKKASVISAWTPGRYRDQDGFDSYLWNQLRPSLNFCQEHDILYVPVAFPGFSWVNLKNNDPNHPLNAIPRLGGDFFWMQLKGYAEKNVQSLYLAMFDEVDESTCYFKTLEKQSELPDVGEWLAMDQDGYDLPSDYYLKLAGRARKIIAGEAEITDEISGLEEAIMTLRIIDDAKVELIFPDYANSKEFEVSVDGGQTFAYKINSAEKRYMIDDLGCGTFNVVVKNSAGELVPMGNVSLESEKPASPMPASNSVNVATDQVFSWVQCPEKNVKLTKVYLSKTKDFADAELQSFDGDQSTVRFDDLIDLQAYFWKVEIILETGQKLNSDVWSFSTKGDMEVAPATDPLPAIGETEISLKPELQWTAGVGNAEEYRVLISESELLDKSDIIAESLTDERLLIDEHLTHNTNYFWRVDQKVGGKWYFGELWRFNTTATPLGIENKKLVAFPNPTNGVFWINISGVDSIIVMNASGAVQPQVLVSGQQVDLSALADGIYFIKVVTGNHIQLLKVLKTQ</sequence>
<dbReference type="NCBIfam" id="TIGR04183">
    <property type="entry name" value="Por_Secre_tail"/>
    <property type="match status" value="1"/>
</dbReference>
<dbReference type="Gene3D" id="3.20.20.80">
    <property type="entry name" value="Glycosidases"/>
    <property type="match status" value="1"/>
</dbReference>
<accession>A0ABM7VLY8</accession>
<gene>
    <name evidence="2" type="ORF">PEPS_42990</name>
</gene>
<evidence type="ECO:0000259" key="1">
    <source>
        <dbReference type="Pfam" id="PF18962"/>
    </source>
</evidence>
<dbReference type="EMBL" id="AP025297">
    <property type="protein sequence ID" value="BDD02019.1"/>
    <property type="molecule type" value="Genomic_DNA"/>
</dbReference>
<protein>
    <recommendedName>
        <fullName evidence="1">Secretion system C-terminal sorting domain-containing protein</fullName>
    </recommendedName>
</protein>
<name>A0ABM7VLY8_9BACT</name>
<evidence type="ECO:0000313" key="3">
    <source>
        <dbReference type="Proteomes" id="UP001354989"/>
    </source>
</evidence>
<keyword evidence="3" id="KW-1185">Reference proteome</keyword>
<dbReference type="CDD" id="cd11576">
    <property type="entry name" value="GH99_GH71_like_2"/>
    <property type="match status" value="1"/>
</dbReference>
<organism evidence="2 3">
    <name type="scientific">Persicobacter psychrovividus</name>
    <dbReference type="NCBI Taxonomy" id="387638"/>
    <lineage>
        <taxon>Bacteria</taxon>
        <taxon>Pseudomonadati</taxon>
        <taxon>Bacteroidota</taxon>
        <taxon>Cytophagia</taxon>
        <taxon>Cytophagales</taxon>
        <taxon>Persicobacteraceae</taxon>
        <taxon>Persicobacter</taxon>
    </lineage>
</organism>
<dbReference type="InterPro" id="IPR013783">
    <property type="entry name" value="Ig-like_fold"/>
</dbReference>
<geneLocation type="plasmid" evidence="2 3">
    <name>pPP5</name>
</geneLocation>
<dbReference type="Pfam" id="PF18962">
    <property type="entry name" value="Por_Secre_tail"/>
    <property type="match status" value="1"/>
</dbReference>
<dbReference type="Proteomes" id="UP001354989">
    <property type="component" value="Plasmid pPP5"/>
</dbReference>
<dbReference type="Gene3D" id="2.60.40.10">
    <property type="entry name" value="Immunoglobulins"/>
    <property type="match status" value="2"/>
</dbReference>